<feature type="region of interest" description="Disordered" evidence="1">
    <location>
        <begin position="123"/>
        <end position="145"/>
    </location>
</feature>
<reference evidence="6 7" key="1">
    <citation type="submission" date="2018-12" db="EMBL/GenBank/DDBJ databases">
        <title>Alloscrdovia theropitheci sp. nov: a novel taxon from the feces of the bleeding-herat monkey (Theropithecus geleda).</title>
        <authorList>
            <person name="Modesto M."/>
        </authorList>
    </citation>
    <scope>NUCLEOTIDE SEQUENCE [LARGE SCALE GENOMIC DNA]</scope>
    <source>
        <strain evidence="6 7">GLDI4/2</strain>
    </source>
</reference>
<feature type="chain" id="PRO_5020593914" evidence="3">
    <location>
        <begin position="32"/>
        <end position="1246"/>
    </location>
</feature>
<evidence type="ECO:0000313" key="7">
    <source>
        <dbReference type="Proteomes" id="UP000291289"/>
    </source>
</evidence>
<feature type="compositionally biased region" description="Low complexity" evidence="1">
    <location>
        <begin position="1165"/>
        <end position="1195"/>
    </location>
</feature>
<evidence type="ECO:0000256" key="2">
    <source>
        <dbReference type="SAM" id="Phobius"/>
    </source>
</evidence>
<dbReference type="EMBL" id="RXLP01000015">
    <property type="protein sequence ID" value="TCD54486.1"/>
    <property type="molecule type" value="Genomic_DNA"/>
</dbReference>
<keyword evidence="7" id="KW-1185">Reference proteome</keyword>
<dbReference type="RefSeq" id="WP_131283525.1">
    <property type="nucleotide sequence ID" value="NZ_RXLP01000015.1"/>
</dbReference>
<dbReference type="OrthoDB" id="3196823at2"/>
<dbReference type="CDD" id="cd00222">
    <property type="entry name" value="CollagenBindB"/>
    <property type="match status" value="1"/>
</dbReference>
<feature type="signal peptide" evidence="3">
    <location>
        <begin position="1"/>
        <end position="31"/>
    </location>
</feature>
<name>A0A4R0R0D8_9BIFI</name>
<proteinExistence type="predicted"/>
<dbReference type="Gene3D" id="2.60.40.3050">
    <property type="match status" value="1"/>
</dbReference>
<feature type="transmembrane region" description="Helical" evidence="2">
    <location>
        <begin position="1219"/>
        <end position="1241"/>
    </location>
</feature>
<keyword evidence="2" id="KW-1133">Transmembrane helix</keyword>
<dbReference type="InterPro" id="IPR038174">
    <property type="entry name" value="Strep_pil_link_sf"/>
</dbReference>
<feature type="region of interest" description="Disordered" evidence="1">
    <location>
        <begin position="1163"/>
        <end position="1210"/>
    </location>
</feature>
<keyword evidence="2" id="KW-0472">Membrane</keyword>
<evidence type="ECO:0000256" key="3">
    <source>
        <dbReference type="SAM" id="SignalP"/>
    </source>
</evidence>
<feature type="domain" description="CNA-B" evidence="4">
    <location>
        <begin position="948"/>
        <end position="1035"/>
    </location>
</feature>
<sequence>MKKATKQFLTGLLSFIFVASGFLMSSHVAYAQENTAGLKFNTLMIKESDSGTVIADLLAGQTPELKAGTTYALDVEYSVPASLQFSPTYFKAYFGNGLYVKTLPGATFTPGHIESTGFEELTVSPSGTGTSPYGYPQAGSEKSRSGELEYKTKNSLTNVSSRNEICFTVDDAYLNQSTQQILTDVLKVSLRTDTTPDVDAHSYNVTSNQSYQYTFYTNQSTEVVSKGGETSTLNVQNVGGYSLTAAHSKTQVDIIYPSDIELVGLEDKALYHKNGTIVSTVENAGLKTSTVEWDEPGSYSSGLSFYPHVKVPSNSTRAKGSSFNVIIRNFKKTIWNDNPNVGRTSENTQAVMTVTIIDGQDPEKMTLHALVDSAPNWAFKKNDSYNVRLGSLLIKNELVTDTKAKTLEFDIDQSDTAIIRGVTIPWHSSMAYGQIHWTSADGRSGTADPNILQKSNVSALITNTALGLGINDSIKSVKIDLGVIPGRYDGVQPMRDLLVTSNPNAKYVSDEFYGWSYIPAGIYGSWKKGTQADVVSTAKLYTTGEQPSADETYTLIGKSVAPRVVNGVGSINKTQVLGGDGFTISGRIDDANWDWNPLQEPVLYMIMPEGFSYSNLQLTNGTLSSPEYVGEFEKDGVKVKAWKYSVDIGQETRGQYQPDFTSKNMNVSFDVKTDKRAKRGTYHINDFLGITTQDFAEIGAVIKAEKWDRSNWNTSKYTAAFGNAINSGKDMVSLSEGPGVAVSQAYGITAQAELLIPQTGKSYIYDATSEDSKTDTTPILGNGDKAVMRIRVRNNTTTAIDHATLFVPLLNQEANFGNAFMPEGVTKLPLQLDHVDVTDNFTVKYIHIKNGKQFAINTAPQPADYEEVTNPNDANMLMLVSQVAVAPDDGGRVDITYKVPEELTRSYNNLKDVITPVLDYDINGNKSTLTKEPAAVSFFTDKVETISIPVEKVWQDHDDEYGSRPQSVRISVYADDEKVAEHNFVEAEQWKHTFVDLPKIKDGNEIAYSVREESMSSYTATITGNQTQGFIVTNTYSVRPVTIKPTVKKVMQGNPEQNSTFTFHMKALNQNSPMPHSAVGSMATATVNGAGTSEFDTVTFTVPGTYKYEITEVNDHVTNYEYDTSVYLLTVHVTDVNGQLVAQKTIEKAGETSNDIVFTNTYRAPVNPTVPTNPSNPGTPSNPGKPVKPGTPVVTSPRKQPKATPKKSELAKTGVRIDAMVYVSVLLLMIVTVLKVVSVGINKRRQ</sequence>
<dbReference type="NCBIfam" id="TIGR03786">
    <property type="entry name" value="strep_pil_rpt"/>
    <property type="match status" value="1"/>
</dbReference>
<organism evidence="6 7">
    <name type="scientific">Alloscardovia theropitheci</name>
    <dbReference type="NCBI Taxonomy" id="2496842"/>
    <lineage>
        <taxon>Bacteria</taxon>
        <taxon>Bacillati</taxon>
        <taxon>Actinomycetota</taxon>
        <taxon>Actinomycetes</taxon>
        <taxon>Bifidobacteriales</taxon>
        <taxon>Bifidobacteriaceae</taxon>
        <taxon>Alloscardovia</taxon>
    </lineage>
</organism>
<accession>A0A4R0R0D8</accession>
<feature type="domain" description="Streptococcal pilin isopeptide linkage" evidence="5">
    <location>
        <begin position="1046"/>
        <end position="1162"/>
    </location>
</feature>
<dbReference type="AlphaFoldDB" id="A0A4R0R0D8"/>
<keyword evidence="2" id="KW-0812">Transmembrane</keyword>
<dbReference type="Gene3D" id="2.60.40.1140">
    <property type="entry name" value="Collagen-binding surface protein Cna, B-type domain"/>
    <property type="match status" value="1"/>
</dbReference>
<evidence type="ECO:0000259" key="5">
    <source>
        <dbReference type="Pfam" id="PF12892"/>
    </source>
</evidence>
<evidence type="ECO:0000256" key="1">
    <source>
        <dbReference type="SAM" id="MobiDB-lite"/>
    </source>
</evidence>
<dbReference type="SUPFAM" id="SSF49478">
    <property type="entry name" value="Cna protein B-type domain"/>
    <property type="match status" value="1"/>
</dbReference>
<keyword evidence="3" id="KW-0732">Signal</keyword>
<dbReference type="InterPro" id="IPR008454">
    <property type="entry name" value="Collagen-bd_Cna-like_B-typ_dom"/>
</dbReference>
<evidence type="ECO:0000259" key="4">
    <source>
        <dbReference type="Pfam" id="PF05738"/>
    </source>
</evidence>
<gene>
    <name evidence="6" type="ORF">EJ419_03150</name>
</gene>
<dbReference type="Pfam" id="PF12892">
    <property type="entry name" value="FctA"/>
    <property type="match status" value="1"/>
</dbReference>
<dbReference type="Pfam" id="PF05738">
    <property type="entry name" value="Cna_B"/>
    <property type="match status" value="1"/>
</dbReference>
<dbReference type="Proteomes" id="UP000291289">
    <property type="component" value="Unassembled WGS sequence"/>
</dbReference>
<dbReference type="InterPro" id="IPR022464">
    <property type="entry name" value="Strep_pil_isopept_link"/>
</dbReference>
<evidence type="ECO:0000313" key="6">
    <source>
        <dbReference type="EMBL" id="TCD54486.1"/>
    </source>
</evidence>
<comment type="caution">
    <text evidence="6">The sequence shown here is derived from an EMBL/GenBank/DDBJ whole genome shotgun (WGS) entry which is preliminary data.</text>
</comment>
<protein>
    <submittedName>
        <fullName evidence="6">Cna B-type domain-containing protein</fullName>
    </submittedName>
</protein>